<dbReference type="Proteomes" id="UP000203587">
    <property type="component" value="Segment"/>
</dbReference>
<dbReference type="RefSeq" id="YP_009223404.1">
    <property type="nucleotide sequence ID" value="NC_029070.1"/>
</dbReference>
<sequence>MSKPEQKVELVHRLTPEAYKQLESILPKPTVPDDGIRAAYNLGIQYVLRTLREGFVTE</sequence>
<organism evidence="1 2">
    <name type="scientific">Cronobacter phage Dev-CD-23823</name>
    <dbReference type="NCBI Taxonomy" id="1712539"/>
    <lineage>
        <taxon>Viruses</taxon>
        <taxon>Duplodnaviria</taxon>
        <taxon>Heunggongvirae</taxon>
        <taxon>Uroviricota</taxon>
        <taxon>Caudoviricetes</taxon>
        <taxon>Autographivirales</taxon>
        <taxon>Autonotataviridae</taxon>
        <taxon>Melnykvirinae</taxon>
        <taxon>Cronosvirus</taxon>
        <taxon>Cronosvirus DevCD23823</taxon>
    </lineage>
</organism>
<name>A0A0K8IY22_9CAUD</name>
<proteinExistence type="predicted"/>
<keyword evidence="2" id="KW-1185">Reference proteome</keyword>
<gene>
    <name evidence="1" type="primary">gp30</name>
</gene>
<dbReference type="EMBL" id="LN878149">
    <property type="protein sequence ID" value="CUH74605.1"/>
    <property type="molecule type" value="Genomic_DNA"/>
</dbReference>
<reference evidence="2" key="1">
    <citation type="submission" date="2015-08" db="EMBL/GenBank/DDBJ databases">
        <title>Cronobacter phage Dev-CD-23823.</title>
        <authorList>
            <person name="Kajsik M."/>
            <person name="Drahovska H."/>
        </authorList>
    </citation>
    <scope>NUCLEOTIDE SEQUENCE [LARGE SCALE GENOMIC DNA]</scope>
</reference>
<dbReference type="KEGG" id="vg:26794625"/>
<dbReference type="GeneID" id="26794625"/>
<accession>A0A0K8IY22</accession>
<evidence type="ECO:0000313" key="2">
    <source>
        <dbReference type="Proteomes" id="UP000203587"/>
    </source>
</evidence>
<evidence type="ECO:0000313" key="1">
    <source>
        <dbReference type="EMBL" id="CUH74605.1"/>
    </source>
</evidence>
<protein>
    <submittedName>
        <fullName evidence="1">Uncharacterized protein</fullName>
    </submittedName>
</protein>
<dbReference type="OrthoDB" id="28805at10239"/>